<dbReference type="PANTHER" id="PTHR31429">
    <property type="entry name" value="WRKY TRANSCRIPTION FACTOR 36-RELATED"/>
    <property type="match status" value="1"/>
</dbReference>
<name>A0A1U8Q191_NELNU</name>
<keyword evidence="9" id="KW-1185">Reference proteome</keyword>
<feature type="region of interest" description="Disordered" evidence="7">
    <location>
        <begin position="19"/>
        <end position="69"/>
    </location>
</feature>
<evidence type="ECO:0000259" key="8">
    <source>
        <dbReference type="PROSITE" id="PS50811"/>
    </source>
</evidence>
<keyword evidence="6" id="KW-0175">Coiled coil</keyword>
<dbReference type="InParanoid" id="A0A1U8Q191"/>
<feature type="compositionally biased region" description="Basic and acidic residues" evidence="7">
    <location>
        <begin position="185"/>
        <end position="199"/>
    </location>
</feature>
<protein>
    <submittedName>
        <fullName evidence="10">Probable WRKY transcription factor 9</fullName>
    </submittedName>
</protein>
<evidence type="ECO:0000256" key="5">
    <source>
        <dbReference type="ARBA" id="ARBA00023242"/>
    </source>
</evidence>
<dbReference type="PROSITE" id="PS50811">
    <property type="entry name" value="WRKY"/>
    <property type="match status" value="1"/>
</dbReference>
<dbReference type="InterPro" id="IPR044810">
    <property type="entry name" value="WRKY_plant"/>
</dbReference>
<proteinExistence type="predicted"/>
<gene>
    <name evidence="10" type="primary">LOC104588744</name>
</gene>
<dbReference type="GO" id="GO:0005634">
    <property type="term" value="C:nucleus"/>
    <property type="evidence" value="ECO:0007669"/>
    <property type="project" value="UniProtKB-SubCell"/>
</dbReference>
<dbReference type="InterPro" id="IPR003657">
    <property type="entry name" value="WRKY_dom"/>
</dbReference>
<dbReference type="eggNOG" id="ENOG502QU92">
    <property type="taxonomic scope" value="Eukaryota"/>
</dbReference>
<dbReference type="InterPro" id="IPR036576">
    <property type="entry name" value="WRKY_dom_sf"/>
</dbReference>
<evidence type="ECO:0000313" key="9">
    <source>
        <dbReference type="Proteomes" id="UP000189703"/>
    </source>
</evidence>
<dbReference type="KEGG" id="nnu:104588744"/>
<dbReference type="Gene3D" id="2.20.25.80">
    <property type="entry name" value="WRKY domain"/>
    <property type="match status" value="1"/>
</dbReference>
<keyword evidence="5" id="KW-0539">Nucleus</keyword>
<dbReference type="Proteomes" id="UP000189703">
    <property type="component" value="Unplaced"/>
</dbReference>
<dbReference type="RefSeq" id="XP_019051741.1">
    <property type="nucleotide sequence ID" value="XM_019196196.1"/>
</dbReference>
<keyword evidence="3" id="KW-0238">DNA-binding</keyword>
<dbReference type="OrthoDB" id="779182at2759"/>
<keyword evidence="2" id="KW-0805">Transcription regulation</keyword>
<comment type="subcellular location">
    <subcellularLocation>
        <location evidence="1">Nucleus</location>
    </subcellularLocation>
</comment>
<keyword evidence="4" id="KW-0804">Transcription</keyword>
<dbReference type="Pfam" id="PF03106">
    <property type="entry name" value="WRKY"/>
    <property type="match status" value="1"/>
</dbReference>
<dbReference type="FunCoup" id="A0A1U8Q191">
    <property type="interactions" value="97"/>
</dbReference>
<reference evidence="10" key="1">
    <citation type="submission" date="2025-08" db="UniProtKB">
        <authorList>
            <consortium name="RefSeq"/>
        </authorList>
    </citation>
    <scope>IDENTIFICATION</scope>
</reference>
<evidence type="ECO:0000256" key="7">
    <source>
        <dbReference type="SAM" id="MobiDB-lite"/>
    </source>
</evidence>
<accession>A0A1U8Q191</accession>
<dbReference type="AlphaFoldDB" id="A0A1U8Q191"/>
<evidence type="ECO:0000256" key="2">
    <source>
        <dbReference type="ARBA" id="ARBA00023015"/>
    </source>
</evidence>
<dbReference type="GO" id="GO:0043565">
    <property type="term" value="F:sequence-specific DNA binding"/>
    <property type="evidence" value="ECO:0007669"/>
    <property type="project" value="InterPro"/>
</dbReference>
<dbReference type="GO" id="GO:0003700">
    <property type="term" value="F:DNA-binding transcription factor activity"/>
    <property type="evidence" value="ECO:0007669"/>
    <property type="project" value="InterPro"/>
</dbReference>
<evidence type="ECO:0000256" key="6">
    <source>
        <dbReference type="SAM" id="Coils"/>
    </source>
</evidence>
<dbReference type="PANTHER" id="PTHR31429:SF54">
    <property type="entry name" value="WRKY TRANSCRIPTION FACTOR 9-RELATED"/>
    <property type="match status" value="1"/>
</dbReference>
<sequence length="508" mass="56483">MGKEERMTQIDLSLNLGSQNGKELVEEEAEQVVEELEVDDQEGQENPACGSEERKERREEEKDASAGKFLQENLRTEELSVLQMEMDRMKEENKLLRKVVEETMKDYRSLQMKLAVVQQNDTRKDPQIFLSLHGDANTIQGTRDVSEVVHDKNPAPLLPSEAKNGEDEDEELELSLSMQTHAHQHGRDDNTKEENRGLEPEQNNLVKKESDGITNSSPEPPSKKARITVRARCPAPTIYDGCQWRKYGQKIAKRNPCPRAYYRCMVAPGCPVKKQVQRCLEDMSILITTYEGTHNHPLPTGACTMASMASAAATFVWPSAVNSGSIINDGRTPIPYCNPHSISPSLHSSTTIKNIIDPRNQSNQIVVDLTNNPQQQFRLPSSSHSRPELAYPWIPTNPSCKTTAGAIVNGGHDFSAHQSPSFQGMDKRDWKVEEKSLSDNVSAIASDPKFRAAVAAAITSFISTRDSPTVQSKGSSLILRDGEGGGNSSSNKWLLESLPSCGKPYWHF</sequence>
<evidence type="ECO:0000256" key="3">
    <source>
        <dbReference type="ARBA" id="ARBA00023125"/>
    </source>
</evidence>
<feature type="compositionally biased region" description="Acidic residues" evidence="7">
    <location>
        <begin position="25"/>
        <end position="43"/>
    </location>
</feature>
<dbReference type="FunFam" id="2.20.25.80:FF:000002">
    <property type="entry name" value="probable WRKY transcription factor 31"/>
    <property type="match status" value="1"/>
</dbReference>
<dbReference type="SMART" id="SM00774">
    <property type="entry name" value="WRKY"/>
    <property type="match status" value="1"/>
</dbReference>
<feature type="domain" description="WRKY" evidence="8">
    <location>
        <begin position="240"/>
        <end position="299"/>
    </location>
</feature>
<feature type="compositionally biased region" description="Basic and acidic residues" evidence="7">
    <location>
        <begin position="51"/>
        <end position="65"/>
    </location>
</feature>
<evidence type="ECO:0000313" key="10">
    <source>
        <dbReference type="RefSeq" id="XP_019051741.1"/>
    </source>
</evidence>
<feature type="region of interest" description="Disordered" evidence="7">
    <location>
        <begin position="147"/>
        <end position="228"/>
    </location>
</feature>
<feature type="coiled-coil region" evidence="6">
    <location>
        <begin position="79"/>
        <end position="120"/>
    </location>
</feature>
<dbReference type="OMA" id="CTMASMA"/>
<evidence type="ECO:0000256" key="4">
    <source>
        <dbReference type="ARBA" id="ARBA00023163"/>
    </source>
</evidence>
<evidence type="ECO:0000256" key="1">
    <source>
        <dbReference type="ARBA" id="ARBA00004123"/>
    </source>
</evidence>
<dbReference type="SUPFAM" id="SSF118290">
    <property type="entry name" value="WRKY DNA-binding domain"/>
    <property type="match status" value="1"/>
</dbReference>
<dbReference type="GeneID" id="104588744"/>
<organism evidence="9 10">
    <name type="scientific">Nelumbo nucifera</name>
    <name type="common">Sacred lotus</name>
    <dbReference type="NCBI Taxonomy" id="4432"/>
    <lineage>
        <taxon>Eukaryota</taxon>
        <taxon>Viridiplantae</taxon>
        <taxon>Streptophyta</taxon>
        <taxon>Embryophyta</taxon>
        <taxon>Tracheophyta</taxon>
        <taxon>Spermatophyta</taxon>
        <taxon>Magnoliopsida</taxon>
        <taxon>Proteales</taxon>
        <taxon>Nelumbonaceae</taxon>
        <taxon>Nelumbo</taxon>
    </lineage>
</organism>